<organism evidence="1">
    <name type="scientific">Xanthomonas arboricola pv. corylina</name>
    <dbReference type="NCBI Taxonomy" id="487821"/>
    <lineage>
        <taxon>Bacteria</taxon>
        <taxon>Pseudomonadati</taxon>
        <taxon>Pseudomonadota</taxon>
        <taxon>Gammaproteobacteria</taxon>
        <taxon>Lysobacterales</taxon>
        <taxon>Lysobacteraceae</taxon>
        <taxon>Xanthomonas</taxon>
    </lineage>
</organism>
<dbReference type="Proteomes" id="UP000835243">
    <property type="component" value="Chromosome"/>
</dbReference>
<evidence type="ECO:0000313" key="1">
    <source>
        <dbReference type="EMBL" id="CAE6768396.1"/>
    </source>
</evidence>
<gene>
    <name evidence="1" type="ORF">CFBP1159_21010</name>
</gene>
<proteinExistence type="predicted"/>
<accession>A0A2S7C0G0</accession>
<dbReference type="RefSeq" id="WP_039585660.1">
    <property type="nucleotide sequence ID" value="NZ_CP076619.1"/>
</dbReference>
<name>A0A2S7C0G0_9XANT</name>
<sequence length="71" mass="7872">MSTRRYTIDLDANFDATLSSLASQKGTTKAEIIRRALATYTILSQQTQTREGQKVSITDSADHVLKNIMVP</sequence>
<dbReference type="EMBL" id="HG992341">
    <property type="protein sequence ID" value="CAE6768425.1"/>
    <property type="molecule type" value="Genomic_DNA"/>
</dbReference>
<dbReference type="GO" id="GO:0006355">
    <property type="term" value="P:regulation of DNA-templated transcription"/>
    <property type="evidence" value="ECO:0007669"/>
    <property type="project" value="InterPro"/>
</dbReference>
<dbReference type="AlphaFoldDB" id="A0A2S7C0G0"/>
<evidence type="ECO:0000313" key="2">
    <source>
        <dbReference type="Proteomes" id="UP000835243"/>
    </source>
</evidence>
<protein>
    <submittedName>
        <fullName evidence="1">Uncharacterized protein</fullName>
    </submittedName>
</protein>
<dbReference type="EMBL" id="HG992341">
    <property type="protein sequence ID" value="CAE6768396.1"/>
    <property type="molecule type" value="Genomic_DNA"/>
</dbReference>
<reference evidence="1 2" key="1">
    <citation type="submission" date="2021-02" db="EMBL/GenBank/DDBJ databases">
        <authorList>
            <person name="Pothier F. J."/>
        </authorList>
    </citation>
    <scope>NUCLEOTIDE SEQUENCE</scope>
    <source>
        <strain evidence="1 2">CFBP 1159</strain>
    </source>
</reference>